<feature type="binding site" evidence="3">
    <location>
        <position position="149"/>
    </location>
    <ligand>
        <name>Zn(2+)</name>
        <dbReference type="ChEBI" id="CHEBI:29105"/>
    </ligand>
</feature>
<dbReference type="PANTHER" id="PTHR12686">
    <property type="entry name" value="3'-5' EXORIBONUCLEASE CSL4-RELATED"/>
    <property type="match status" value="1"/>
</dbReference>
<organism evidence="5 6">
    <name type="scientific">Archaeoglobus veneficus (strain DSM 11195 / SNP6)</name>
    <dbReference type="NCBI Taxonomy" id="693661"/>
    <lineage>
        <taxon>Archaea</taxon>
        <taxon>Methanobacteriati</taxon>
        <taxon>Methanobacteriota</taxon>
        <taxon>Archaeoglobi</taxon>
        <taxon>Archaeoglobales</taxon>
        <taxon>Archaeoglobaceae</taxon>
        <taxon>Archaeoglobus</taxon>
    </lineage>
</organism>
<gene>
    <name evidence="3" type="primary">csl4</name>
    <name evidence="5" type="ordered locus">Arcve_1705</name>
</gene>
<feature type="binding site" evidence="3">
    <location>
        <position position="165"/>
    </location>
    <ligand>
        <name>Zn(2+)</name>
        <dbReference type="ChEBI" id="CHEBI:29105"/>
    </ligand>
</feature>
<dbReference type="InterPro" id="IPR025721">
    <property type="entry name" value="Exosome_cplx_N_dom"/>
</dbReference>
<evidence type="ECO:0000256" key="3">
    <source>
        <dbReference type="HAMAP-Rule" id="MF_00975"/>
    </source>
</evidence>
<evidence type="ECO:0000259" key="4">
    <source>
        <dbReference type="PROSITE" id="PS50126"/>
    </source>
</evidence>
<reference evidence="5 6" key="1">
    <citation type="submission" date="2011-03" db="EMBL/GenBank/DDBJ databases">
        <title>The complete genome of Archaeoglobus veneficus SNP6.</title>
        <authorList>
            <consortium name="US DOE Joint Genome Institute (JGI-PGF)"/>
            <person name="Lucas S."/>
            <person name="Copeland A."/>
            <person name="Lapidus A."/>
            <person name="Bruce D."/>
            <person name="Goodwin L."/>
            <person name="Pitluck S."/>
            <person name="Kyrpides N."/>
            <person name="Mavromatis K."/>
            <person name="Pagani I."/>
            <person name="Ivanova N."/>
            <person name="Mikhailova N."/>
            <person name="Lu M."/>
            <person name="Detter J.C."/>
            <person name="Tapia R."/>
            <person name="Han C."/>
            <person name="Land M."/>
            <person name="Hauser L."/>
            <person name="Markowitz V."/>
            <person name="Cheng J.-F."/>
            <person name="Hugenholtz P."/>
            <person name="Woyke T."/>
            <person name="Wu D."/>
            <person name="Spring S."/>
            <person name="Brambilla E."/>
            <person name="Klenk H.-P."/>
            <person name="Eisen J.A."/>
        </authorList>
    </citation>
    <scope>NUCLEOTIDE SEQUENCE [LARGE SCALE GENOMIC DNA]</scope>
    <source>
        <strain evidence="6">SNP6</strain>
    </source>
</reference>
<evidence type="ECO:0000256" key="2">
    <source>
        <dbReference type="ARBA" id="ARBA00022835"/>
    </source>
</evidence>
<dbReference type="AlphaFoldDB" id="F2KQH1"/>
<dbReference type="EMBL" id="CP002588">
    <property type="protein sequence ID" value="AEA47704.1"/>
    <property type="molecule type" value="Genomic_DNA"/>
</dbReference>
<feature type="binding site" evidence="3">
    <location>
        <position position="146"/>
    </location>
    <ligand>
        <name>Zn(2+)</name>
        <dbReference type="ChEBI" id="CHEBI:29105"/>
    </ligand>
</feature>
<dbReference type="HOGENOM" id="CLU_067135_1_1_2"/>
<dbReference type="GO" id="GO:0005737">
    <property type="term" value="C:cytoplasm"/>
    <property type="evidence" value="ECO:0007669"/>
    <property type="project" value="UniProtKB-SubCell"/>
</dbReference>
<comment type="similarity">
    <text evidence="3">Belongs to the CSL4 family.</text>
</comment>
<dbReference type="Proteomes" id="UP000008136">
    <property type="component" value="Chromosome"/>
</dbReference>
<keyword evidence="2 3" id="KW-0271">Exosome</keyword>
<accession>F2KQH1</accession>
<keyword evidence="3" id="KW-0862">Zinc</keyword>
<dbReference type="InterPro" id="IPR039771">
    <property type="entry name" value="Csl4"/>
</dbReference>
<keyword evidence="6" id="KW-1185">Reference proteome</keyword>
<dbReference type="Gene3D" id="2.20.70.10">
    <property type="match status" value="1"/>
</dbReference>
<dbReference type="GO" id="GO:0006396">
    <property type="term" value="P:RNA processing"/>
    <property type="evidence" value="ECO:0007669"/>
    <property type="project" value="InterPro"/>
</dbReference>
<dbReference type="InterPro" id="IPR030850">
    <property type="entry name" value="Exosome_Csl4_arc"/>
</dbReference>
<dbReference type="HAMAP" id="MF_00975">
    <property type="entry name" value="Exosome_Csl4"/>
    <property type="match status" value="1"/>
</dbReference>
<keyword evidence="3" id="KW-0479">Metal-binding</keyword>
<dbReference type="Gene3D" id="2.40.50.140">
    <property type="entry name" value="Nucleic acid-binding proteins"/>
    <property type="match status" value="1"/>
</dbReference>
<proteinExistence type="inferred from homology"/>
<dbReference type="GO" id="GO:0003723">
    <property type="term" value="F:RNA binding"/>
    <property type="evidence" value="ECO:0007669"/>
    <property type="project" value="InterPro"/>
</dbReference>
<keyword evidence="1 3" id="KW-0963">Cytoplasm</keyword>
<dbReference type="GO" id="GO:0000178">
    <property type="term" value="C:exosome (RNase complex)"/>
    <property type="evidence" value="ECO:0007669"/>
    <property type="project" value="UniProtKB-KW"/>
</dbReference>
<dbReference type="Pfam" id="PF14382">
    <property type="entry name" value="ECR1_N"/>
    <property type="match status" value="1"/>
</dbReference>
<dbReference type="PANTHER" id="PTHR12686:SF8">
    <property type="entry name" value="EXOSOME COMPLEX COMPONENT CSL4"/>
    <property type="match status" value="1"/>
</dbReference>
<dbReference type="Pfam" id="PF10447">
    <property type="entry name" value="EXOSC1"/>
    <property type="match status" value="1"/>
</dbReference>
<dbReference type="SUPFAM" id="SSF50249">
    <property type="entry name" value="Nucleic acid-binding proteins"/>
    <property type="match status" value="1"/>
</dbReference>
<dbReference type="GO" id="GO:0006401">
    <property type="term" value="P:RNA catabolic process"/>
    <property type="evidence" value="ECO:0007669"/>
    <property type="project" value="UniProtKB-UniRule"/>
</dbReference>
<dbReference type="SUPFAM" id="SSF110324">
    <property type="entry name" value="Ribosomal L27 protein-like"/>
    <property type="match status" value="1"/>
</dbReference>
<comment type="subcellular location">
    <subcellularLocation>
        <location evidence="3">Cytoplasm</location>
    </subcellularLocation>
</comment>
<dbReference type="InterPro" id="IPR019495">
    <property type="entry name" value="EXOSC1_C"/>
</dbReference>
<dbReference type="InterPro" id="IPR003029">
    <property type="entry name" value="S1_domain"/>
</dbReference>
<dbReference type="PROSITE" id="PS50126">
    <property type="entry name" value="S1"/>
    <property type="match status" value="1"/>
</dbReference>
<evidence type="ECO:0000256" key="1">
    <source>
        <dbReference type="ARBA" id="ARBA00022490"/>
    </source>
</evidence>
<feature type="domain" description="S1 motif" evidence="4">
    <location>
        <begin position="60"/>
        <end position="128"/>
    </location>
</feature>
<dbReference type="NCBIfam" id="NF034126">
    <property type="entry name" value="PRK09521.1"/>
    <property type="match status" value="1"/>
</dbReference>
<dbReference type="KEGG" id="ave:Arcve_1705"/>
<comment type="function">
    <text evidence="3">Non-catalytic component of the exosome, which is a complex involved in RNA degradation. Increases the RNA binding and the efficiency of RNA degradation. Helpful for the interaction of the exosome with A-poor RNAs.</text>
</comment>
<comment type="subunit">
    <text evidence="3">Component of the archaeal exosome complex. Forms a trimer of Rrp4 and/or Csl4 subunits. The trimer associates with an hexameric ring-like arrangement composed of 3 Rrp41-Rrp42 heterodimers. Interacts with DnaG.</text>
</comment>
<sequence length="182" mass="20319">MLMKFVMPGDRIGLVEEYVTGSGVYEENGEIFAAVAGKVVVKDRTVSVEPVKRIPHINKGDVVLGRVVDVRNSMALIELARKKGFDRSLMHTGIAALHVSNVQRDYLKDINEAIRYMDIIKARVIDAENLKLSTKEPEMGVLKSLCSVCKHELVREGNTLKCPNCGNVEKRKMSTDYGKGKW</sequence>
<dbReference type="eggNOG" id="arCOG00676">
    <property type="taxonomic scope" value="Archaea"/>
</dbReference>
<dbReference type="Gene3D" id="2.40.50.100">
    <property type="match status" value="1"/>
</dbReference>
<evidence type="ECO:0000313" key="5">
    <source>
        <dbReference type="EMBL" id="AEA47704.1"/>
    </source>
</evidence>
<feature type="binding site" evidence="3">
    <location>
        <position position="162"/>
    </location>
    <ligand>
        <name>Zn(2+)</name>
        <dbReference type="ChEBI" id="CHEBI:29105"/>
    </ligand>
</feature>
<dbReference type="GO" id="GO:0008270">
    <property type="term" value="F:zinc ion binding"/>
    <property type="evidence" value="ECO:0007669"/>
    <property type="project" value="UniProtKB-UniRule"/>
</dbReference>
<name>F2KQH1_ARCVS</name>
<protein>
    <recommendedName>
        <fullName evidence="3">Exosome complex component Csl4</fullName>
    </recommendedName>
</protein>
<dbReference type="SMART" id="SM00316">
    <property type="entry name" value="S1"/>
    <property type="match status" value="1"/>
</dbReference>
<dbReference type="InterPro" id="IPR012340">
    <property type="entry name" value="NA-bd_OB-fold"/>
</dbReference>
<dbReference type="STRING" id="693661.Arcve_1705"/>
<evidence type="ECO:0000313" key="6">
    <source>
        <dbReference type="Proteomes" id="UP000008136"/>
    </source>
</evidence>